<dbReference type="SUPFAM" id="SSF51445">
    <property type="entry name" value="(Trans)glycosidases"/>
    <property type="match status" value="1"/>
</dbReference>
<dbReference type="Pfam" id="PF00128">
    <property type="entry name" value="Alpha-amylase"/>
    <property type="match status" value="1"/>
</dbReference>
<evidence type="ECO:0000256" key="18">
    <source>
        <dbReference type="SAM" id="MobiDB-lite"/>
    </source>
</evidence>
<dbReference type="AlphaFoldDB" id="A0A8J3QUL5"/>
<evidence type="ECO:0000313" key="21">
    <source>
        <dbReference type="Proteomes" id="UP000642748"/>
    </source>
</evidence>
<dbReference type="Gene3D" id="1.10.10.760">
    <property type="entry name" value="E-set domains of sugar-utilizing enzymes"/>
    <property type="match status" value="1"/>
</dbReference>
<evidence type="ECO:0000256" key="17">
    <source>
        <dbReference type="PIRSR" id="PIRSR006337-3"/>
    </source>
</evidence>
<evidence type="ECO:0000256" key="6">
    <source>
        <dbReference type="ARBA" id="ARBA00022490"/>
    </source>
</evidence>
<dbReference type="NCBIfam" id="TIGR02402">
    <property type="entry name" value="trehalose_TreZ"/>
    <property type="match status" value="1"/>
</dbReference>
<dbReference type="Gene3D" id="3.20.20.80">
    <property type="entry name" value="Glycosidases"/>
    <property type="match status" value="1"/>
</dbReference>
<dbReference type="PIRSF" id="PIRSF006337">
    <property type="entry name" value="Trehalose_TreZ"/>
    <property type="match status" value="1"/>
</dbReference>
<evidence type="ECO:0000256" key="16">
    <source>
        <dbReference type="PIRSR" id="PIRSR006337-2"/>
    </source>
</evidence>
<feature type="active site" description="Nucleophile" evidence="15">
    <location>
        <position position="257"/>
    </location>
</feature>
<evidence type="ECO:0000256" key="4">
    <source>
        <dbReference type="ARBA" id="ARBA00012268"/>
    </source>
</evidence>
<dbReference type="InterPro" id="IPR012768">
    <property type="entry name" value="Trehalose_TreZ"/>
</dbReference>
<feature type="region of interest" description="Disordered" evidence="18">
    <location>
        <begin position="63"/>
        <end position="83"/>
    </location>
</feature>
<evidence type="ECO:0000256" key="8">
    <source>
        <dbReference type="ARBA" id="ARBA00023277"/>
    </source>
</evidence>
<evidence type="ECO:0000256" key="10">
    <source>
        <dbReference type="ARBA" id="ARBA00032057"/>
    </source>
</evidence>
<dbReference type="SMART" id="SM00642">
    <property type="entry name" value="Aamy"/>
    <property type="match status" value="1"/>
</dbReference>
<dbReference type="GO" id="GO:0033942">
    <property type="term" value="F:4-alpha-D-(1-&gt;4)-alpha-D-glucanotrehalose trehalohydrolase activity"/>
    <property type="evidence" value="ECO:0007669"/>
    <property type="project" value="UniProtKB-EC"/>
</dbReference>
<evidence type="ECO:0000256" key="15">
    <source>
        <dbReference type="PIRSR" id="PIRSR006337-1"/>
    </source>
</evidence>
<evidence type="ECO:0000256" key="5">
    <source>
        <dbReference type="ARBA" id="ARBA00015938"/>
    </source>
</evidence>
<protein>
    <recommendedName>
        <fullName evidence="5 13">Malto-oligosyltrehalose trehalohydrolase</fullName>
        <shortName evidence="14">MTHase</shortName>
        <ecNumber evidence="4 13">3.2.1.141</ecNumber>
    </recommendedName>
    <alternativeName>
        <fullName evidence="11 14">4-alpha-D-((1-&gt;4)-alpha-D-glucano)trehalose trehalohydrolase</fullName>
    </alternativeName>
    <alternativeName>
        <fullName evidence="10 14">Maltooligosyl trehalose trehalohydrolase</fullName>
    </alternativeName>
</protein>
<evidence type="ECO:0000256" key="12">
    <source>
        <dbReference type="ARBA" id="ARBA00034013"/>
    </source>
</evidence>
<dbReference type="InterPro" id="IPR004193">
    <property type="entry name" value="Glyco_hydro_13_N"/>
</dbReference>
<accession>A0A8J3QUL5</accession>
<feature type="site" description="Transition state stabilizer" evidence="17">
    <location>
        <position position="390"/>
    </location>
</feature>
<dbReference type="GO" id="GO:0005992">
    <property type="term" value="P:trehalose biosynthetic process"/>
    <property type="evidence" value="ECO:0007669"/>
    <property type="project" value="UniProtKB-UniRule"/>
</dbReference>
<feature type="binding site" evidence="16">
    <location>
        <begin position="319"/>
        <end position="323"/>
    </location>
    <ligand>
        <name>substrate</name>
    </ligand>
</feature>
<keyword evidence="21" id="KW-1185">Reference proteome</keyword>
<feature type="domain" description="Glycosyl hydrolase family 13 catalytic" evidence="19">
    <location>
        <begin position="112"/>
        <end position="457"/>
    </location>
</feature>
<dbReference type="GO" id="GO:0005737">
    <property type="term" value="C:cytoplasm"/>
    <property type="evidence" value="ECO:0007669"/>
    <property type="project" value="UniProtKB-SubCell"/>
</dbReference>
<reference evidence="20" key="1">
    <citation type="submission" date="2021-01" db="EMBL/GenBank/DDBJ databases">
        <title>Whole genome shotgun sequence of Rugosimonospora africana NBRC 104875.</title>
        <authorList>
            <person name="Komaki H."/>
            <person name="Tamura T."/>
        </authorList>
    </citation>
    <scope>NUCLEOTIDE SEQUENCE</scope>
    <source>
        <strain evidence="20">NBRC 104875</strain>
    </source>
</reference>
<dbReference type="SUPFAM" id="SSF81296">
    <property type="entry name" value="E set domains"/>
    <property type="match status" value="1"/>
</dbReference>
<comment type="catalytic activity">
    <reaction evidence="12 14">
        <text>hydrolysis of (1-&gt;4)-alpha-D-glucosidic linkage in 4-alpha-D-[(1-&gt;4)-alpha-D-glucanosyl]n trehalose to yield trehalose and (1-&gt;4)-alpha-D-glucan.</text>
        <dbReference type="EC" id="3.2.1.141"/>
    </reaction>
</comment>
<gene>
    <name evidence="20" type="ORF">Raf01_44840</name>
</gene>
<evidence type="ECO:0000256" key="9">
    <source>
        <dbReference type="ARBA" id="ARBA00023295"/>
    </source>
</evidence>
<comment type="subcellular location">
    <subcellularLocation>
        <location evidence="1 15">Cytoplasm</location>
    </subcellularLocation>
</comment>
<dbReference type="InterPro" id="IPR006047">
    <property type="entry name" value="GH13_cat_dom"/>
</dbReference>
<dbReference type="InterPro" id="IPR017853">
    <property type="entry name" value="GH"/>
</dbReference>
<feature type="binding site" evidence="16">
    <location>
        <begin position="255"/>
        <end position="260"/>
    </location>
    <ligand>
        <name>substrate</name>
    </ligand>
</feature>
<dbReference type="PANTHER" id="PTHR43651:SF11">
    <property type="entry name" value="MALTO-OLIGOSYLTREHALOSE TREHALOHYDROLASE"/>
    <property type="match status" value="1"/>
</dbReference>
<evidence type="ECO:0000256" key="1">
    <source>
        <dbReference type="ARBA" id="ARBA00004496"/>
    </source>
</evidence>
<evidence type="ECO:0000256" key="2">
    <source>
        <dbReference type="ARBA" id="ARBA00005199"/>
    </source>
</evidence>
<dbReference type="EMBL" id="BONZ01000041">
    <property type="protein sequence ID" value="GIH16312.1"/>
    <property type="molecule type" value="Genomic_DNA"/>
</dbReference>
<dbReference type="EC" id="3.2.1.141" evidence="4 13"/>
<comment type="pathway">
    <text evidence="2 14">Glycan biosynthesis; trehalose biosynthesis.</text>
</comment>
<evidence type="ECO:0000256" key="13">
    <source>
        <dbReference type="NCBIfam" id="TIGR02402"/>
    </source>
</evidence>
<comment type="caution">
    <text evidence="20">The sequence shown here is derived from an EMBL/GenBank/DDBJ whole genome shotgun (WGS) entry which is preliminary data.</text>
</comment>
<organism evidence="20 21">
    <name type="scientific">Rugosimonospora africana</name>
    <dbReference type="NCBI Taxonomy" id="556532"/>
    <lineage>
        <taxon>Bacteria</taxon>
        <taxon>Bacillati</taxon>
        <taxon>Actinomycetota</taxon>
        <taxon>Actinomycetes</taxon>
        <taxon>Micromonosporales</taxon>
        <taxon>Micromonosporaceae</taxon>
        <taxon>Rugosimonospora</taxon>
    </lineage>
</organism>
<dbReference type="Pfam" id="PF02922">
    <property type="entry name" value="CBM_48"/>
    <property type="match status" value="1"/>
</dbReference>
<dbReference type="InterPro" id="IPR044901">
    <property type="entry name" value="Trehalose_TreZ_E-set_sf"/>
</dbReference>
<keyword evidence="7 14" id="KW-0378">Hydrolase</keyword>
<name>A0A8J3QUL5_9ACTN</name>
<keyword evidence="6" id="KW-0963">Cytoplasm</keyword>
<keyword evidence="8" id="KW-0119">Carbohydrate metabolism</keyword>
<dbReference type="InterPro" id="IPR014756">
    <property type="entry name" value="Ig_E-set"/>
</dbReference>
<proteinExistence type="inferred from homology"/>
<evidence type="ECO:0000256" key="14">
    <source>
        <dbReference type="PIRNR" id="PIRNR006337"/>
    </source>
</evidence>
<sequence length="588" mass="65727">MIHLTRRTAGGDMTTFTVWAPRAERVRLLAAGAQRAMTRDDGGWWRAEVPEAGPGTDYAYLLDDDDTPLPDPQSHRQPAGVHGPSRVYDHSAFGWTDRAWTGRQLPGAVLYELHIGTFTGEGTFDAAIDRLDHLVDLGVDLVEVLPVNAFNGEHNWGYDGVCWYAPHEPYGGPDGFKRLVDACHRRGLGVVLDVVYNHFGPSGAYPPRFAPYLAQGSNTWGRSINLDGPDSDQVRRYVIDNALMWLRDYHVDALRLDAVHALTDHRAVHLLEELTAEVEALSAHLGRTLSLIAESDLNDPRLITPREAGGYGLHAQWDDDVHHALHALLTGERQGYYADFGTLECLSGVLREAYFHAGTWSEFRGRTHGRPIDPHRTAGHRFVAYLQNHDQIGNRAAGDRISALVPESLLRVGATLLLTGPFTPMLFMGEEWAASTPWQFFTSHPEPELASAVASGRRREFAEHGWPDADVPDPQDPATFARSKLDWAELDRPGHREMLAFYRRLIALRKAWPDLSDPRLDRIRVHHGDRYLTIRRGSIVVLANFADQHRRIGLDDWPRDVLLATEPGLVLIRSAVELPPQSAAVIRC</sequence>
<feature type="active site" description="Proton donor" evidence="15">
    <location>
        <position position="294"/>
    </location>
</feature>
<dbReference type="UniPathway" id="UPA00299"/>
<dbReference type="Proteomes" id="UP000642748">
    <property type="component" value="Unassembled WGS sequence"/>
</dbReference>
<dbReference type="CDD" id="cd11325">
    <property type="entry name" value="AmyAc_GTHase"/>
    <property type="match status" value="1"/>
</dbReference>
<evidence type="ECO:0000256" key="3">
    <source>
        <dbReference type="ARBA" id="ARBA00008061"/>
    </source>
</evidence>
<evidence type="ECO:0000256" key="11">
    <source>
        <dbReference type="ARBA" id="ARBA00033284"/>
    </source>
</evidence>
<evidence type="ECO:0000256" key="7">
    <source>
        <dbReference type="ARBA" id="ARBA00022801"/>
    </source>
</evidence>
<evidence type="ECO:0000313" key="20">
    <source>
        <dbReference type="EMBL" id="GIH16312.1"/>
    </source>
</evidence>
<comment type="similarity">
    <text evidence="3 14">Belongs to the glycosyl hydrolase 13 family.</text>
</comment>
<keyword evidence="9 14" id="KW-0326">Glycosidase</keyword>
<dbReference type="Gene3D" id="2.60.40.10">
    <property type="entry name" value="Immunoglobulins"/>
    <property type="match status" value="1"/>
</dbReference>
<dbReference type="PANTHER" id="PTHR43651">
    <property type="entry name" value="1,4-ALPHA-GLUCAN-BRANCHING ENZYME"/>
    <property type="match status" value="1"/>
</dbReference>
<dbReference type="InterPro" id="IPR013783">
    <property type="entry name" value="Ig-like_fold"/>
</dbReference>
<feature type="binding site" evidence="16">
    <location>
        <begin position="389"/>
        <end position="394"/>
    </location>
    <ligand>
        <name>substrate</name>
    </ligand>
</feature>
<evidence type="ECO:0000259" key="19">
    <source>
        <dbReference type="SMART" id="SM00642"/>
    </source>
</evidence>